<sequence>MRGVELAAGAVASIVVIGGLVSAPSAHATDYGVALNGTYRAFSNGDWAQTSAGPHGAGGAMVYIDQPSKLETWTVTSDCVSPIECYGEVRSDAGWTGVLNWNGDSWRMDRDIPNWQPCPDGTAAPGHQHFALWGWTPDTSEKNKNRDLIVGYERTQSPSGACGYNKSVVTQLPVRLERMS</sequence>
<organism evidence="1 2">
    <name type="scientific">Mycolicibacterium novocastrense</name>
    <name type="common">Mycobacterium novocastrense</name>
    <dbReference type="NCBI Taxonomy" id="59813"/>
    <lineage>
        <taxon>Bacteria</taxon>
        <taxon>Bacillati</taxon>
        <taxon>Actinomycetota</taxon>
        <taxon>Actinomycetes</taxon>
        <taxon>Mycobacteriales</taxon>
        <taxon>Mycobacteriaceae</taxon>
        <taxon>Mycolicibacterium</taxon>
    </lineage>
</organism>
<gene>
    <name evidence="1" type="ORF">H7I77_28990</name>
</gene>
<evidence type="ECO:0000313" key="2">
    <source>
        <dbReference type="Proteomes" id="UP001207528"/>
    </source>
</evidence>
<dbReference type="EMBL" id="JACKTI010000078">
    <property type="protein sequence ID" value="MCV7027334.1"/>
    <property type="molecule type" value="Genomic_DNA"/>
</dbReference>
<dbReference type="RefSeq" id="WP_067386635.1">
    <property type="nucleotide sequence ID" value="NZ_BCTA01000002.1"/>
</dbReference>
<proteinExistence type="predicted"/>
<dbReference type="Proteomes" id="UP001207528">
    <property type="component" value="Unassembled WGS sequence"/>
</dbReference>
<evidence type="ECO:0008006" key="3">
    <source>
        <dbReference type="Google" id="ProtNLM"/>
    </source>
</evidence>
<comment type="caution">
    <text evidence="1">The sequence shown here is derived from an EMBL/GenBank/DDBJ whole genome shotgun (WGS) entry which is preliminary data.</text>
</comment>
<protein>
    <recommendedName>
        <fullName evidence="3">Secreted protein</fullName>
    </recommendedName>
</protein>
<dbReference type="AlphaFoldDB" id="A0AAW5SU27"/>
<evidence type="ECO:0000313" key="1">
    <source>
        <dbReference type="EMBL" id="MCV7027334.1"/>
    </source>
</evidence>
<accession>A0AAW5SU27</accession>
<name>A0AAW5SU27_MYCNV</name>
<reference evidence="1" key="2">
    <citation type="journal article" date="2022" name="BMC Genomics">
        <title>Comparative genome analysis of mycobacteria focusing on tRNA and non-coding RNA.</title>
        <authorList>
            <person name="Behra P.R.K."/>
            <person name="Pettersson B.M.F."/>
            <person name="Ramesh M."/>
            <person name="Das S."/>
            <person name="Dasgupta S."/>
            <person name="Kirsebom L.A."/>
        </authorList>
    </citation>
    <scope>NUCLEOTIDE SEQUENCE</scope>
    <source>
        <strain evidence="1">DSM 44203</strain>
    </source>
</reference>
<reference evidence="1" key="1">
    <citation type="submission" date="2020-07" db="EMBL/GenBank/DDBJ databases">
        <authorList>
            <person name="Pettersson B.M.F."/>
            <person name="Behra P.R.K."/>
            <person name="Ramesh M."/>
            <person name="Das S."/>
            <person name="Dasgupta S."/>
            <person name="Kirsebom L.A."/>
        </authorList>
    </citation>
    <scope>NUCLEOTIDE SEQUENCE</scope>
    <source>
        <strain evidence="1">DSM 44203</strain>
    </source>
</reference>